<comment type="caution">
    <text evidence="6">The sequence shown here is derived from an EMBL/GenBank/DDBJ whole genome shotgun (WGS) entry which is preliminary data.</text>
</comment>
<dbReference type="InterPro" id="IPR029052">
    <property type="entry name" value="Metallo-depent_PP-like"/>
</dbReference>
<reference evidence="6" key="1">
    <citation type="submission" date="2021-06" db="EMBL/GenBank/DDBJ databases">
        <authorList>
            <person name="Kallberg Y."/>
            <person name="Tangrot J."/>
            <person name="Rosling A."/>
        </authorList>
    </citation>
    <scope>NUCLEOTIDE SEQUENCE</scope>
    <source>
        <strain evidence="6">FL130A</strain>
    </source>
</reference>
<dbReference type="PANTHER" id="PTHR13315:SF4">
    <property type="entry name" value="METALLOPHOSPHOESTERASE, ISOFORM E"/>
    <property type="match status" value="1"/>
</dbReference>
<sequence length="323" mass="37641">MFMAGIQGMGNYHDQNIMKPIHVLLIANPQIIDEKRILRTYKDMYVRKNWKNVQKAFQPDVVMILGNLLNEGRAWNTMRWESEIHRFNLLFMQIPSFKRVPFFYLPGKHDIGFGKDSSDEAYDRFRKVFGKTNYSFKIGNHSIVAIDTVSGQNNDLSFETTHFIEKLGKNPNKEPRILFTHLPLYQPPNTKCEPRQHNLINETSSNFVLKNVRPKLVFSGDNHDYCEIQHEPVNAMEVTVNSFNFAKNPSKPGFAMLSLYNPFDSSDSNQIPTYAYSQCFLPNPYGITLSYIYMKRLPRYWKIAFKELTVIAFFVLATYLCCL</sequence>
<dbReference type="OrthoDB" id="2438637at2759"/>
<keyword evidence="3" id="KW-1133">Transmembrane helix</keyword>
<dbReference type="Gene3D" id="3.60.21.10">
    <property type="match status" value="1"/>
</dbReference>
<evidence type="ECO:0000313" key="7">
    <source>
        <dbReference type="Proteomes" id="UP000789508"/>
    </source>
</evidence>
<feature type="non-terminal residue" evidence="6">
    <location>
        <position position="323"/>
    </location>
</feature>
<evidence type="ECO:0000313" key="6">
    <source>
        <dbReference type="EMBL" id="CAG8710940.1"/>
    </source>
</evidence>
<comment type="subcellular location">
    <subcellularLocation>
        <location evidence="1">Membrane</location>
        <topology evidence="1">Multi-pass membrane protein</topology>
    </subcellularLocation>
</comment>
<dbReference type="InterPro" id="IPR033308">
    <property type="entry name" value="PGAP5/Cdc1/Ted1"/>
</dbReference>
<dbReference type="Pfam" id="PF00149">
    <property type="entry name" value="Metallophos"/>
    <property type="match status" value="1"/>
</dbReference>
<dbReference type="GO" id="GO:0005783">
    <property type="term" value="C:endoplasmic reticulum"/>
    <property type="evidence" value="ECO:0007669"/>
    <property type="project" value="TreeGrafter"/>
</dbReference>
<evidence type="ECO:0000256" key="3">
    <source>
        <dbReference type="ARBA" id="ARBA00022989"/>
    </source>
</evidence>
<evidence type="ECO:0000256" key="1">
    <source>
        <dbReference type="ARBA" id="ARBA00004141"/>
    </source>
</evidence>
<dbReference type="Proteomes" id="UP000789508">
    <property type="component" value="Unassembled WGS sequence"/>
</dbReference>
<feature type="domain" description="Calcineurin-like phosphoesterase" evidence="5">
    <location>
        <begin position="50"/>
        <end position="225"/>
    </location>
</feature>
<dbReference type="AlphaFoldDB" id="A0A9N9HXQ7"/>
<protein>
    <submittedName>
        <fullName evidence="6">7242_t:CDS:1</fullName>
    </submittedName>
</protein>
<gene>
    <name evidence="6" type="ORF">ALEPTO_LOCUS11905</name>
</gene>
<evidence type="ECO:0000256" key="4">
    <source>
        <dbReference type="ARBA" id="ARBA00023136"/>
    </source>
</evidence>
<dbReference type="EMBL" id="CAJVPS010022485">
    <property type="protein sequence ID" value="CAG8710940.1"/>
    <property type="molecule type" value="Genomic_DNA"/>
</dbReference>
<dbReference type="GO" id="GO:0016787">
    <property type="term" value="F:hydrolase activity"/>
    <property type="evidence" value="ECO:0007669"/>
    <property type="project" value="InterPro"/>
</dbReference>
<dbReference type="GO" id="GO:0006506">
    <property type="term" value="P:GPI anchor biosynthetic process"/>
    <property type="evidence" value="ECO:0007669"/>
    <property type="project" value="InterPro"/>
</dbReference>
<evidence type="ECO:0000256" key="2">
    <source>
        <dbReference type="ARBA" id="ARBA00022692"/>
    </source>
</evidence>
<dbReference type="InterPro" id="IPR004843">
    <property type="entry name" value="Calcineurin-like_PHP"/>
</dbReference>
<keyword evidence="4" id="KW-0472">Membrane</keyword>
<keyword evidence="2" id="KW-0812">Transmembrane</keyword>
<dbReference type="GO" id="GO:0016020">
    <property type="term" value="C:membrane"/>
    <property type="evidence" value="ECO:0007669"/>
    <property type="project" value="UniProtKB-SubCell"/>
</dbReference>
<evidence type="ECO:0000259" key="5">
    <source>
        <dbReference type="Pfam" id="PF00149"/>
    </source>
</evidence>
<keyword evidence="7" id="KW-1185">Reference proteome</keyword>
<name>A0A9N9HXQ7_9GLOM</name>
<proteinExistence type="predicted"/>
<dbReference type="PANTHER" id="PTHR13315">
    <property type="entry name" value="METALLO PHOSPHOESTERASE RELATED"/>
    <property type="match status" value="1"/>
</dbReference>
<accession>A0A9N9HXQ7</accession>
<organism evidence="6 7">
    <name type="scientific">Ambispora leptoticha</name>
    <dbReference type="NCBI Taxonomy" id="144679"/>
    <lineage>
        <taxon>Eukaryota</taxon>
        <taxon>Fungi</taxon>
        <taxon>Fungi incertae sedis</taxon>
        <taxon>Mucoromycota</taxon>
        <taxon>Glomeromycotina</taxon>
        <taxon>Glomeromycetes</taxon>
        <taxon>Archaeosporales</taxon>
        <taxon>Ambisporaceae</taxon>
        <taxon>Ambispora</taxon>
    </lineage>
</organism>
<dbReference type="SUPFAM" id="SSF56300">
    <property type="entry name" value="Metallo-dependent phosphatases"/>
    <property type="match status" value="1"/>
</dbReference>